<gene>
    <name evidence="2" type="ORF">BD310DRAFT_694231</name>
</gene>
<reference evidence="2 3" key="1">
    <citation type="submission" date="2019-01" db="EMBL/GenBank/DDBJ databases">
        <title>Draft genome sequences of three monokaryotic isolates of the white-rot basidiomycete fungus Dichomitus squalens.</title>
        <authorList>
            <consortium name="DOE Joint Genome Institute"/>
            <person name="Lopez S.C."/>
            <person name="Andreopoulos B."/>
            <person name="Pangilinan J."/>
            <person name="Lipzen A."/>
            <person name="Riley R."/>
            <person name="Ahrendt S."/>
            <person name="Ng V."/>
            <person name="Barry K."/>
            <person name="Daum C."/>
            <person name="Grigoriev I.V."/>
            <person name="Hilden K.S."/>
            <person name="Makela M.R."/>
            <person name="de Vries R.P."/>
        </authorList>
    </citation>
    <scope>NUCLEOTIDE SEQUENCE [LARGE SCALE GENOMIC DNA]</scope>
    <source>
        <strain evidence="2 3">CBS 464.89</strain>
    </source>
</reference>
<evidence type="ECO:0000313" key="2">
    <source>
        <dbReference type="EMBL" id="TBU55248.1"/>
    </source>
</evidence>
<proteinExistence type="predicted"/>
<organism evidence="2 3">
    <name type="scientific">Dichomitus squalens</name>
    <dbReference type="NCBI Taxonomy" id="114155"/>
    <lineage>
        <taxon>Eukaryota</taxon>
        <taxon>Fungi</taxon>
        <taxon>Dikarya</taxon>
        <taxon>Basidiomycota</taxon>
        <taxon>Agaricomycotina</taxon>
        <taxon>Agaricomycetes</taxon>
        <taxon>Polyporales</taxon>
        <taxon>Polyporaceae</taxon>
        <taxon>Dichomitus</taxon>
    </lineage>
</organism>
<accession>A0A4V2K797</accession>
<dbReference type="AlphaFoldDB" id="A0A4V2K797"/>
<evidence type="ECO:0000313" key="3">
    <source>
        <dbReference type="Proteomes" id="UP000292082"/>
    </source>
</evidence>
<dbReference type="EMBL" id="ML145172">
    <property type="protein sequence ID" value="TBU55248.1"/>
    <property type="molecule type" value="Genomic_DNA"/>
</dbReference>
<sequence>MTKAELNRPVHMLAGHEGERAEHPRPPQGIRACCRPRCWAASVAPVCVHQFNLSAAHHPVSRMETEAMHRTPRRLTINYWGRLLGFVNLSDGNLHTTTRVASNDCGGKGVLMQGHPLFVFVSTLSWGSWEASRLYCPIRQSSVEAMLNFISSFAWWNALAYY</sequence>
<feature type="compositionally biased region" description="Basic and acidic residues" evidence="1">
    <location>
        <begin position="1"/>
        <end position="25"/>
    </location>
</feature>
<dbReference type="Proteomes" id="UP000292082">
    <property type="component" value="Unassembled WGS sequence"/>
</dbReference>
<name>A0A4V2K797_9APHY</name>
<protein>
    <submittedName>
        <fullName evidence="2">Uncharacterized protein</fullName>
    </submittedName>
</protein>
<feature type="region of interest" description="Disordered" evidence="1">
    <location>
        <begin position="1"/>
        <end position="27"/>
    </location>
</feature>
<evidence type="ECO:0000256" key="1">
    <source>
        <dbReference type="SAM" id="MobiDB-lite"/>
    </source>
</evidence>
<keyword evidence="3" id="KW-1185">Reference proteome</keyword>